<dbReference type="RefSeq" id="WP_109676853.1">
    <property type="nucleotide sequence ID" value="NZ_QGDT01000012.1"/>
</dbReference>
<comment type="caution">
    <text evidence="2">The sequence shown here is derived from an EMBL/GenBank/DDBJ whole genome shotgun (WGS) entry which is preliminary data.</text>
</comment>
<gene>
    <name evidence="2" type="ORF">CLV98_11284</name>
</gene>
<protein>
    <submittedName>
        <fullName evidence="2">Polysaccharide pyruvyl transferase</fullName>
    </submittedName>
</protein>
<dbReference type="EMBL" id="QGDT01000012">
    <property type="protein sequence ID" value="PWJ55989.1"/>
    <property type="molecule type" value="Genomic_DNA"/>
</dbReference>
<keyword evidence="2" id="KW-0808">Transferase</keyword>
<dbReference type="OrthoDB" id="7835085at2"/>
<dbReference type="InterPro" id="IPR007345">
    <property type="entry name" value="Polysacch_pyruvyl_Trfase"/>
</dbReference>
<name>A0A316AF45_9BACT</name>
<reference evidence="2 3" key="1">
    <citation type="submission" date="2018-03" db="EMBL/GenBank/DDBJ databases">
        <title>Genomic Encyclopedia of Archaeal and Bacterial Type Strains, Phase II (KMG-II): from individual species to whole genera.</title>
        <authorList>
            <person name="Goeker M."/>
        </authorList>
    </citation>
    <scope>NUCLEOTIDE SEQUENCE [LARGE SCALE GENOMIC DNA]</scope>
    <source>
        <strain evidence="2 3">DSM 100346</strain>
    </source>
</reference>
<dbReference type="GO" id="GO:0016740">
    <property type="term" value="F:transferase activity"/>
    <property type="evidence" value="ECO:0007669"/>
    <property type="project" value="UniProtKB-KW"/>
</dbReference>
<organism evidence="2 3">
    <name type="scientific">Dyadobacter jejuensis</name>
    <dbReference type="NCBI Taxonomy" id="1082580"/>
    <lineage>
        <taxon>Bacteria</taxon>
        <taxon>Pseudomonadati</taxon>
        <taxon>Bacteroidota</taxon>
        <taxon>Cytophagia</taxon>
        <taxon>Cytophagales</taxon>
        <taxon>Spirosomataceae</taxon>
        <taxon>Dyadobacter</taxon>
    </lineage>
</organism>
<sequence>MATKVFQKIYRNLINKYTLFTRFQIWRTKSKYPVKIIRNTSTLNHPSIHFIHRYCTNNTGDIACGYYQYINRIFAEYACLVHDINSVKFSLIKKNDIIVIGGGGLLNASTLWNYNIKKSAKLASKSIIWTAGFNSSINNESVVKLEWEDFDLISVRDYEYQNFRFVPCATCMLHELELEYPSIRKIGVIAHKDVLNHLPDDLKHFDFITNNAPLSKMIEFIGTSDIIVTNSYHAVYWSTLMQKKCILFAPRSEKYNYFKYPPVLYSGDLEFDISQAQIYPNSLDICRKLNMEYINDMKDLIS</sequence>
<evidence type="ECO:0000313" key="3">
    <source>
        <dbReference type="Proteomes" id="UP000245880"/>
    </source>
</evidence>
<dbReference type="Pfam" id="PF04230">
    <property type="entry name" value="PS_pyruv_trans"/>
    <property type="match status" value="1"/>
</dbReference>
<dbReference type="Proteomes" id="UP000245880">
    <property type="component" value="Unassembled WGS sequence"/>
</dbReference>
<proteinExistence type="predicted"/>
<feature type="domain" description="Polysaccharide pyruvyl transferase" evidence="1">
    <location>
        <begin position="62"/>
        <end position="250"/>
    </location>
</feature>
<accession>A0A316AF45</accession>
<dbReference type="AlphaFoldDB" id="A0A316AF45"/>
<keyword evidence="3" id="KW-1185">Reference proteome</keyword>
<evidence type="ECO:0000259" key="1">
    <source>
        <dbReference type="Pfam" id="PF04230"/>
    </source>
</evidence>
<evidence type="ECO:0000313" key="2">
    <source>
        <dbReference type="EMBL" id="PWJ55989.1"/>
    </source>
</evidence>